<accession>A0A645CMV0</accession>
<keyword evidence="4 5" id="KW-0472">Membrane</keyword>
<dbReference type="InterPro" id="IPR007016">
    <property type="entry name" value="O-antigen_ligase-rel_domated"/>
</dbReference>
<name>A0A645CMV0_9ZZZZ</name>
<feature type="domain" description="O-antigen ligase-related" evidence="6">
    <location>
        <begin position="63"/>
        <end position="183"/>
    </location>
</feature>
<dbReference type="Pfam" id="PF04932">
    <property type="entry name" value="Wzy_C"/>
    <property type="match status" value="1"/>
</dbReference>
<evidence type="ECO:0000256" key="2">
    <source>
        <dbReference type="ARBA" id="ARBA00022692"/>
    </source>
</evidence>
<proteinExistence type="predicted"/>
<dbReference type="EMBL" id="VSSQ01028492">
    <property type="protein sequence ID" value="MPM78229.1"/>
    <property type="molecule type" value="Genomic_DNA"/>
</dbReference>
<protein>
    <recommendedName>
        <fullName evidence="6">O-antigen ligase-related domain-containing protein</fullName>
    </recommendedName>
</protein>
<feature type="transmembrane region" description="Helical" evidence="5">
    <location>
        <begin position="12"/>
        <end position="29"/>
    </location>
</feature>
<organism evidence="7">
    <name type="scientific">bioreactor metagenome</name>
    <dbReference type="NCBI Taxonomy" id="1076179"/>
    <lineage>
        <taxon>unclassified sequences</taxon>
        <taxon>metagenomes</taxon>
        <taxon>ecological metagenomes</taxon>
    </lineage>
</organism>
<evidence type="ECO:0000256" key="1">
    <source>
        <dbReference type="ARBA" id="ARBA00004141"/>
    </source>
</evidence>
<comment type="subcellular location">
    <subcellularLocation>
        <location evidence="1">Membrane</location>
        <topology evidence="1">Multi-pass membrane protein</topology>
    </subcellularLocation>
</comment>
<evidence type="ECO:0000256" key="5">
    <source>
        <dbReference type="SAM" id="Phobius"/>
    </source>
</evidence>
<dbReference type="AlphaFoldDB" id="A0A645CMV0"/>
<evidence type="ECO:0000313" key="7">
    <source>
        <dbReference type="EMBL" id="MPM78229.1"/>
    </source>
</evidence>
<evidence type="ECO:0000256" key="3">
    <source>
        <dbReference type="ARBA" id="ARBA00022989"/>
    </source>
</evidence>
<feature type="transmembrane region" description="Helical" evidence="5">
    <location>
        <begin position="98"/>
        <end position="119"/>
    </location>
</feature>
<sequence>MALFFTSSRGVFLVFPPIVFLVLFFVMPAGARMRSFLTVLAMTIPMVVTMQTFNAVAQQKQTQSAFIWIFIGFVLSALLMLGFDLLRKIPMSKPTQYCVLALSGIVIIIVGVLQGPLIIEVVEQFILTNIPKNVLNRMQDINLETNSVVMRFEFYKEAWTLIQRQWWFGYGGGGFASLYQSVQVLYYAAKLVHNH</sequence>
<evidence type="ECO:0000256" key="4">
    <source>
        <dbReference type="ARBA" id="ARBA00023136"/>
    </source>
</evidence>
<dbReference type="GO" id="GO:0016020">
    <property type="term" value="C:membrane"/>
    <property type="evidence" value="ECO:0007669"/>
    <property type="project" value="UniProtKB-SubCell"/>
</dbReference>
<keyword evidence="3 5" id="KW-1133">Transmembrane helix</keyword>
<keyword evidence="2 5" id="KW-0812">Transmembrane</keyword>
<feature type="transmembrane region" description="Helical" evidence="5">
    <location>
        <begin position="36"/>
        <end position="53"/>
    </location>
</feature>
<gene>
    <name evidence="7" type="ORF">SDC9_125240</name>
</gene>
<evidence type="ECO:0000259" key="6">
    <source>
        <dbReference type="Pfam" id="PF04932"/>
    </source>
</evidence>
<reference evidence="7" key="1">
    <citation type="submission" date="2019-08" db="EMBL/GenBank/DDBJ databases">
        <authorList>
            <person name="Kucharzyk K."/>
            <person name="Murdoch R.W."/>
            <person name="Higgins S."/>
            <person name="Loffler F."/>
        </authorList>
    </citation>
    <scope>NUCLEOTIDE SEQUENCE</scope>
</reference>
<comment type="caution">
    <text evidence="7">The sequence shown here is derived from an EMBL/GenBank/DDBJ whole genome shotgun (WGS) entry which is preliminary data.</text>
</comment>
<feature type="transmembrane region" description="Helical" evidence="5">
    <location>
        <begin position="65"/>
        <end position="86"/>
    </location>
</feature>